<dbReference type="Pfam" id="PF13560">
    <property type="entry name" value="HTH_31"/>
    <property type="match status" value="1"/>
</dbReference>
<protein>
    <submittedName>
        <fullName evidence="3">DUF2690 domain-containing protein</fullName>
    </submittedName>
</protein>
<dbReference type="InterPro" id="IPR001387">
    <property type="entry name" value="Cro/C1-type_HTH"/>
</dbReference>
<dbReference type="InterPro" id="IPR021224">
    <property type="entry name" value="DUF2690"/>
</dbReference>
<gene>
    <name evidence="3" type="ORF">JK364_02490</name>
</gene>
<sequence>MKDTTPPATASACTRLATGLRELRTRTGLSMAALAERTTYSKSSWERYLNGKQLAPRQAVETLCTMAGEPPGRLLALWELADGEWSGRAGSPPRPAAVQAPEPDVMGNHGRSPRPAEPDQRHGRRPGLRGWAAVGVAACVVGAAVAAAWVTVLANTGPKDSAAHEPSSTAPPAPGCHAQGCAGKDPGLMGCGAPARVRALGPPLRTSTGARLEFRYSAACSAAWARIWHSHIGNVIEVSADGGRPQRAEVTDAYDAEDYVFTPMVDGADPTKLRVCFEPRLHRARECFTR</sequence>
<dbReference type="Gene3D" id="1.10.260.40">
    <property type="entry name" value="lambda repressor-like DNA-binding domains"/>
    <property type="match status" value="1"/>
</dbReference>
<evidence type="ECO:0000313" key="3">
    <source>
        <dbReference type="EMBL" id="MBL1111285.1"/>
    </source>
</evidence>
<reference evidence="3 4" key="1">
    <citation type="submission" date="2021-01" db="EMBL/GenBank/DDBJ databases">
        <title>WGS of actinomycetes isolated from Thailand.</title>
        <authorList>
            <person name="Thawai C."/>
        </authorList>
    </citation>
    <scope>NUCLEOTIDE SEQUENCE [LARGE SCALE GENOMIC DNA]</scope>
    <source>
        <strain evidence="3 4">CA3R110</strain>
    </source>
</reference>
<feature type="region of interest" description="Disordered" evidence="1">
    <location>
        <begin position="86"/>
        <end position="126"/>
    </location>
</feature>
<dbReference type="CDD" id="cd00093">
    <property type="entry name" value="HTH_XRE"/>
    <property type="match status" value="1"/>
</dbReference>
<dbReference type="EMBL" id="JAERRG010000001">
    <property type="protein sequence ID" value="MBL1111285.1"/>
    <property type="molecule type" value="Genomic_DNA"/>
</dbReference>
<comment type="caution">
    <text evidence="3">The sequence shown here is derived from an EMBL/GenBank/DDBJ whole genome shotgun (WGS) entry which is preliminary data.</text>
</comment>
<keyword evidence="2" id="KW-0812">Transmembrane</keyword>
<dbReference type="RefSeq" id="WP_201847006.1">
    <property type="nucleotide sequence ID" value="NZ_JAERRG010000001.1"/>
</dbReference>
<evidence type="ECO:0000256" key="2">
    <source>
        <dbReference type="SAM" id="Phobius"/>
    </source>
</evidence>
<organism evidence="3 4">
    <name type="scientific">Streptomyces endocoffeicus</name>
    <dbReference type="NCBI Taxonomy" id="2898945"/>
    <lineage>
        <taxon>Bacteria</taxon>
        <taxon>Bacillati</taxon>
        <taxon>Actinomycetota</taxon>
        <taxon>Actinomycetes</taxon>
        <taxon>Kitasatosporales</taxon>
        <taxon>Streptomycetaceae</taxon>
        <taxon>Streptomyces</taxon>
    </lineage>
</organism>
<dbReference type="Pfam" id="PF10901">
    <property type="entry name" value="DUF2690"/>
    <property type="match status" value="1"/>
</dbReference>
<feature type="transmembrane region" description="Helical" evidence="2">
    <location>
        <begin position="131"/>
        <end position="152"/>
    </location>
</feature>
<keyword evidence="2" id="KW-0472">Membrane</keyword>
<proteinExistence type="predicted"/>
<dbReference type="InterPro" id="IPR010982">
    <property type="entry name" value="Lambda_DNA-bd_dom_sf"/>
</dbReference>
<evidence type="ECO:0000313" key="4">
    <source>
        <dbReference type="Proteomes" id="UP000621510"/>
    </source>
</evidence>
<name>A0ABS1PGI1_9ACTN</name>
<dbReference type="Proteomes" id="UP000621510">
    <property type="component" value="Unassembled WGS sequence"/>
</dbReference>
<keyword evidence="4" id="KW-1185">Reference proteome</keyword>
<dbReference type="SUPFAM" id="SSF47413">
    <property type="entry name" value="lambda repressor-like DNA-binding domains"/>
    <property type="match status" value="1"/>
</dbReference>
<accession>A0ABS1PGI1</accession>
<evidence type="ECO:0000256" key="1">
    <source>
        <dbReference type="SAM" id="MobiDB-lite"/>
    </source>
</evidence>
<keyword evidence="2" id="KW-1133">Transmembrane helix</keyword>